<dbReference type="AlphaFoldDB" id="A0A2P7ZZY8"/>
<protein>
    <recommendedName>
        <fullName evidence="6">NAD(P)-binding protein</fullName>
    </recommendedName>
</protein>
<name>A0A2P7ZZY8_9PEZI</name>
<evidence type="ECO:0000313" key="4">
    <source>
        <dbReference type="EMBL" id="PSK53783.1"/>
    </source>
</evidence>
<organism evidence="4 5">
    <name type="scientific">Elsinoe australis</name>
    <dbReference type="NCBI Taxonomy" id="40998"/>
    <lineage>
        <taxon>Eukaryota</taxon>
        <taxon>Fungi</taxon>
        <taxon>Dikarya</taxon>
        <taxon>Ascomycota</taxon>
        <taxon>Pezizomycotina</taxon>
        <taxon>Dothideomycetes</taxon>
        <taxon>Dothideomycetidae</taxon>
        <taxon>Myriangiales</taxon>
        <taxon>Elsinoaceae</taxon>
        <taxon>Elsinoe</taxon>
    </lineage>
</organism>
<dbReference type="Proteomes" id="UP000243723">
    <property type="component" value="Unassembled WGS sequence"/>
</dbReference>
<dbReference type="InterPro" id="IPR036291">
    <property type="entry name" value="NAD(P)-bd_dom_sf"/>
</dbReference>
<keyword evidence="5" id="KW-1185">Reference proteome</keyword>
<comment type="similarity">
    <text evidence="1">Belongs to the short-chain dehydrogenases/reductases (SDR) family.</text>
</comment>
<evidence type="ECO:0000313" key="5">
    <source>
        <dbReference type="Proteomes" id="UP000243723"/>
    </source>
</evidence>
<dbReference type="Pfam" id="PF13561">
    <property type="entry name" value="adh_short_C2"/>
    <property type="match status" value="1"/>
</dbReference>
<keyword evidence="2" id="KW-0521">NADP</keyword>
<dbReference type="InterPro" id="IPR002347">
    <property type="entry name" value="SDR_fam"/>
</dbReference>
<dbReference type="PRINTS" id="PR00081">
    <property type="entry name" value="GDHRDH"/>
</dbReference>
<dbReference type="OrthoDB" id="417891at2759"/>
<evidence type="ECO:0008006" key="6">
    <source>
        <dbReference type="Google" id="ProtNLM"/>
    </source>
</evidence>
<dbReference type="GO" id="GO:0016616">
    <property type="term" value="F:oxidoreductase activity, acting on the CH-OH group of donors, NAD or NADP as acceptor"/>
    <property type="evidence" value="ECO:0007669"/>
    <property type="project" value="UniProtKB-ARBA"/>
</dbReference>
<dbReference type="FunFam" id="3.40.50.720:FF:000084">
    <property type="entry name" value="Short-chain dehydrogenase reductase"/>
    <property type="match status" value="1"/>
</dbReference>
<dbReference type="EMBL" id="NHZQ01000087">
    <property type="protein sequence ID" value="PSK53783.1"/>
    <property type="molecule type" value="Genomic_DNA"/>
</dbReference>
<dbReference type="STRING" id="40998.A0A2P7ZZY8"/>
<accession>A0A2P7ZZY8</accession>
<comment type="caution">
    <text evidence="4">The sequence shown here is derived from an EMBL/GenBank/DDBJ whole genome shotgun (WGS) entry which is preliminary data.</text>
</comment>
<dbReference type="GO" id="GO:0050664">
    <property type="term" value="F:oxidoreductase activity, acting on NAD(P)H, oxygen as acceptor"/>
    <property type="evidence" value="ECO:0007669"/>
    <property type="project" value="TreeGrafter"/>
</dbReference>
<dbReference type="PANTHER" id="PTHR43008">
    <property type="entry name" value="BENZIL REDUCTASE"/>
    <property type="match status" value="1"/>
</dbReference>
<evidence type="ECO:0000256" key="3">
    <source>
        <dbReference type="ARBA" id="ARBA00023002"/>
    </source>
</evidence>
<proteinExistence type="inferred from homology"/>
<gene>
    <name evidence="4" type="ORF">B9Z65_7589</name>
</gene>
<dbReference type="PANTHER" id="PTHR43008:SF4">
    <property type="entry name" value="CHAIN DEHYDROGENASE, PUTATIVE (AFU_ORTHOLOGUE AFUA_4G08710)-RELATED"/>
    <property type="match status" value="1"/>
</dbReference>
<dbReference type="PRINTS" id="PR00080">
    <property type="entry name" value="SDRFAMILY"/>
</dbReference>
<dbReference type="Gene3D" id="3.40.50.720">
    <property type="entry name" value="NAD(P)-binding Rossmann-like Domain"/>
    <property type="match status" value="1"/>
</dbReference>
<keyword evidence="3" id="KW-0560">Oxidoreductase</keyword>
<evidence type="ECO:0000256" key="2">
    <source>
        <dbReference type="ARBA" id="ARBA00022857"/>
    </source>
</evidence>
<evidence type="ECO:0000256" key="1">
    <source>
        <dbReference type="ARBA" id="ARBA00006484"/>
    </source>
</evidence>
<sequence length="269" mass="28945">MSYKLQDVRPSFELKGRNYVVTGGGQGIGLAVCRAIAEYGGNIAVLDIKDKPEPEFDALAGKFGVKTTYFKTDVSKEEQLNASWNKAMEFLGGVDGIFTSAGIAIDKPFTEISWQEAQRIQEINVLGSFFTAQLATKQMKKQGKGGSIVFVASVTSHSVLPGYRMSAYNASKGGVRMMSNAIAAEVGEWGIRVNTISPGFIDSEQTAVVRALKDERESAFMDTAPPLRRMGTQNDLTGAVIYLLSDASAYTTGADIAITGGIHNGRIHQ</sequence>
<dbReference type="SUPFAM" id="SSF51735">
    <property type="entry name" value="NAD(P)-binding Rossmann-fold domains"/>
    <property type="match status" value="1"/>
</dbReference>
<reference evidence="4 5" key="1">
    <citation type="submission" date="2017-05" db="EMBL/GenBank/DDBJ databases">
        <title>Draft genome sequence of Elsinoe australis.</title>
        <authorList>
            <person name="Cheng Q."/>
        </authorList>
    </citation>
    <scope>NUCLEOTIDE SEQUENCE [LARGE SCALE GENOMIC DNA]</scope>
    <source>
        <strain evidence="4 5">NL1</strain>
    </source>
</reference>